<evidence type="ECO:0000313" key="2">
    <source>
        <dbReference type="Proteomes" id="UP000319949"/>
    </source>
</evidence>
<keyword evidence="2" id="KW-1185">Reference proteome</keyword>
<dbReference type="AlphaFoldDB" id="A0A560EB89"/>
<reference evidence="1 2" key="1">
    <citation type="submission" date="2019-06" db="EMBL/GenBank/DDBJ databases">
        <title>Genomic Encyclopedia of Type Strains, Phase IV (KMG-V): Genome sequencing to study the core and pangenomes of soil and plant-associated prokaryotes.</title>
        <authorList>
            <person name="Whitman W."/>
        </authorList>
    </citation>
    <scope>NUCLEOTIDE SEQUENCE [LARGE SCALE GENOMIC DNA]</scope>
    <source>
        <strain evidence="1 2">BR 510</strain>
    </source>
</reference>
<gene>
    <name evidence="1" type="ORF">FBZ96_101408</name>
</gene>
<proteinExistence type="predicted"/>
<name>A0A560EB89_9BRAD</name>
<dbReference type="EMBL" id="VITK01000001">
    <property type="protein sequence ID" value="TWB06595.1"/>
    <property type="molecule type" value="Genomic_DNA"/>
</dbReference>
<protein>
    <submittedName>
        <fullName evidence="1">Uncharacterized protein</fullName>
    </submittedName>
</protein>
<comment type="caution">
    <text evidence="1">The sequence shown here is derived from an EMBL/GenBank/DDBJ whole genome shotgun (WGS) entry which is preliminary data.</text>
</comment>
<sequence length="53" mass="5829">MFGNGHSQFVTCSVHAIIRSPHERSDMRERPRMSLRSSGLHGAAPGIVILSKL</sequence>
<evidence type="ECO:0000313" key="1">
    <source>
        <dbReference type="EMBL" id="TWB06595.1"/>
    </source>
</evidence>
<dbReference type="Proteomes" id="UP000319949">
    <property type="component" value="Unassembled WGS sequence"/>
</dbReference>
<accession>A0A560EB89</accession>
<organism evidence="1 2">
    <name type="scientific">Bradyrhizobium stylosanthis</name>
    <dbReference type="NCBI Taxonomy" id="1803665"/>
    <lineage>
        <taxon>Bacteria</taxon>
        <taxon>Pseudomonadati</taxon>
        <taxon>Pseudomonadota</taxon>
        <taxon>Alphaproteobacteria</taxon>
        <taxon>Hyphomicrobiales</taxon>
        <taxon>Nitrobacteraceae</taxon>
        <taxon>Bradyrhizobium</taxon>
    </lineage>
</organism>